<evidence type="ECO:0000256" key="1">
    <source>
        <dbReference type="ARBA" id="ARBA00006247"/>
    </source>
</evidence>
<dbReference type="GO" id="GO:0006508">
    <property type="term" value="P:proteolysis"/>
    <property type="evidence" value="ECO:0007669"/>
    <property type="project" value="UniProtKB-KW"/>
</dbReference>
<proteinExistence type="inferred from homology"/>
<dbReference type="OMA" id="HATVCVD"/>
<evidence type="ECO:0000313" key="8">
    <source>
        <dbReference type="Proteomes" id="UP000000267"/>
    </source>
</evidence>
<dbReference type="GeneID" id="5543530"/>
<dbReference type="KEGG" id="vpo:Kpol_1027p5"/>
<dbReference type="Pfam" id="PF00400">
    <property type="entry name" value="WD40"/>
    <property type="match status" value="1"/>
</dbReference>
<keyword evidence="4" id="KW-0378">Hydrolase</keyword>
<dbReference type="InterPro" id="IPR015943">
    <property type="entry name" value="WD40/YVTN_repeat-like_dom_sf"/>
</dbReference>
<dbReference type="AlphaFoldDB" id="A7TQL0"/>
<protein>
    <recommendedName>
        <fullName evidence="6">Peptidase M20 dimerisation domain-containing protein</fullName>
    </recommendedName>
</protein>
<dbReference type="SUPFAM" id="SSF53187">
    <property type="entry name" value="Zn-dependent exopeptidases"/>
    <property type="match status" value="1"/>
</dbReference>
<comment type="similarity">
    <text evidence="1">Belongs to the peptidase M20A family.</text>
</comment>
<dbReference type="HOGENOM" id="CLU_008535_0_0_1"/>
<sequence>MINYNNSKKRGRDNSNVLLYPELIHRWNHSYSILSIVPFPSKNLLFAGTQDSKILVFDMPNYNLIKTIRLGSLNDVNTRSSVLCMTRSDDEKYLFSAGADSLVRIWSVGEMNGDSYIQINENATIYTITDIGDIFSIRYLDSLDTLFIGCQNASMLFLDNLQERIKSEDFNSDTDFERLPHRRYDKFFDSNGPGGNLKSKEKIDSPLFSTSSPENLINNCILEIPSENIISYAHNGFIYSIYRLQHTFLENNDKSIVAKEFIITGGGDGLSKLWKVTKDSIGQISVDLDPEFFDNDDSVLSQTFEFPFLYCGLSDGVLKIWDLNTRQLVSTLRTPDPYDIISLSIYHNHVFAINESGITHFYDNKFHNWDPNQGKILSSEVFERKCNVCNKPVSLLTGGNDGSLTLWNLSHLMNIGDSTENKYTEHQCIRERSNSITYYKPAVLDNDSMLDTVRELIAFQTVSQNPDTTQQMDSRRCANHLQQLFVEFGASKTQIFPASTGNPVVFAQFNGDPDNNNKKRILWYGHYDVIPSGNTNLWNTDPFRLTCENGYMKGRGVSDNKGPLVAAIYAVASLFQQNSLVNDVVFLIEGNEEIGSLGLEDICVKYKDLIGPKVDWIFLSNSTWVDKDHPCLNYGLRGVINAEIQIFSDEPDSHSGLAGGIHMEPVSDLVSIISKLQNEDDYIKIPNFYESIVPLSSDDKERIQKVIEVTTMNRNLTLEDLIANWTMPSLSITSMKTSGPGNITVIPKLASIGVSIRLVPEQSVEKIKTDFINYIEQCFNELKTKNHLKINIVNEASGWLGDPNSTAYRLLKEEVAIAWDMEPLLVREGGSIPCVRTLEMIFDAPAVQIPCGQSTDNAHLDNENLRIRNLSQMASILNKVFNRL</sequence>
<evidence type="ECO:0000256" key="4">
    <source>
        <dbReference type="ARBA" id="ARBA00022801"/>
    </source>
</evidence>
<evidence type="ECO:0000259" key="6">
    <source>
        <dbReference type="Pfam" id="PF07687"/>
    </source>
</evidence>
<dbReference type="GO" id="GO:0036374">
    <property type="term" value="F:glutathione hydrolase activity"/>
    <property type="evidence" value="ECO:0007669"/>
    <property type="project" value="EnsemblFungi"/>
</dbReference>
<feature type="domain" description="Peptidase M20 dimerisation" evidence="6">
    <location>
        <begin position="634"/>
        <end position="777"/>
    </location>
</feature>
<keyword evidence="5" id="KW-0853">WD repeat</keyword>
<dbReference type="PROSITE" id="PS50082">
    <property type="entry name" value="WD_REPEATS_2"/>
    <property type="match status" value="1"/>
</dbReference>
<dbReference type="EMBL" id="DS480460">
    <property type="protein sequence ID" value="EDO15431.1"/>
    <property type="molecule type" value="Genomic_DNA"/>
</dbReference>
<evidence type="ECO:0000256" key="5">
    <source>
        <dbReference type="PROSITE-ProRule" id="PRU00221"/>
    </source>
</evidence>
<dbReference type="Pfam" id="PF01546">
    <property type="entry name" value="Peptidase_M20"/>
    <property type="match status" value="1"/>
</dbReference>
<evidence type="ECO:0000256" key="2">
    <source>
        <dbReference type="ARBA" id="ARBA00022670"/>
    </source>
</evidence>
<dbReference type="OrthoDB" id="7832001at2759"/>
<dbReference type="PIRSF" id="PIRSF037237">
    <property type="entry name" value="Peptidase_WD_repeats_DUG2"/>
    <property type="match status" value="1"/>
</dbReference>
<dbReference type="Gene3D" id="3.30.70.360">
    <property type="match status" value="1"/>
</dbReference>
<accession>A7TQL0</accession>
<dbReference type="SMART" id="SM00320">
    <property type="entry name" value="WD40"/>
    <property type="match status" value="6"/>
</dbReference>
<dbReference type="PhylomeDB" id="A7TQL0"/>
<dbReference type="FunCoup" id="A7TQL0">
    <property type="interactions" value="108"/>
</dbReference>
<dbReference type="GO" id="GO:0061672">
    <property type="term" value="C:glutathione hydrolase complex"/>
    <property type="evidence" value="ECO:0007669"/>
    <property type="project" value="EnsemblFungi"/>
</dbReference>
<dbReference type="InterPro" id="IPR002933">
    <property type="entry name" value="Peptidase_M20"/>
</dbReference>
<keyword evidence="8" id="KW-1185">Reference proteome</keyword>
<dbReference type="SUPFAM" id="SSF50978">
    <property type="entry name" value="WD40 repeat-like"/>
    <property type="match status" value="1"/>
</dbReference>
<evidence type="ECO:0000256" key="3">
    <source>
        <dbReference type="ARBA" id="ARBA00022723"/>
    </source>
</evidence>
<dbReference type="eggNOG" id="KOG2276">
    <property type="taxonomic scope" value="Eukaryota"/>
</dbReference>
<dbReference type="GO" id="GO:0006751">
    <property type="term" value="P:glutathione catabolic process"/>
    <property type="evidence" value="ECO:0007669"/>
    <property type="project" value="EnsemblFungi"/>
</dbReference>
<dbReference type="InterPro" id="IPR011650">
    <property type="entry name" value="Peptidase_M20_dimer"/>
</dbReference>
<dbReference type="InterPro" id="IPR036322">
    <property type="entry name" value="WD40_repeat_dom_sf"/>
</dbReference>
<dbReference type="PANTHER" id="PTHR43270">
    <property type="entry name" value="BETA-ALA-HIS DIPEPTIDASE"/>
    <property type="match status" value="1"/>
</dbReference>
<dbReference type="STRING" id="436907.A7TQL0"/>
<dbReference type="InterPro" id="IPR051458">
    <property type="entry name" value="Cyt/Met_Dipeptidase"/>
</dbReference>
<evidence type="ECO:0000313" key="7">
    <source>
        <dbReference type="EMBL" id="EDO15431.1"/>
    </source>
</evidence>
<dbReference type="Gene3D" id="2.130.10.10">
    <property type="entry name" value="YVTN repeat-like/Quinoprotein amine dehydrogenase"/>
    <property type="match status" value="2"/>
</dbReference>
<dbReference type="Gene3D" id="3.40.630.10">
    <property type="entry name" value="Zn peptidases"/>
    <property type="match status" value="1"/>
</dbReference>
<dbReference type="GO" id="GO:0046872">
    <property type="term" value="F:metal ion binding"/>
    <property type="evidence" value="ECO:0007669"/>
    <property type="project" value="UniProtKB-KW"/>
</dbReference>
<name>A7TQL0_VANPO</name>
<dbReference type="Pfam" id="PF07687">
    <property type="entry name" value="M20_dimer"/>
    <property type="match status" value="1"/>
</dbReference>
<dbReference type="InterPro" id="IPR017149">
    <property type="entry name" value="GSH_degradosome_Dug2"/>
</dbReference>
<dbReference type="InParanoid" id="A7TQL0"/>
<keyword evidence="2" id="KW-0645">Protease</keyword>
<reference evidence="7 8" key="1">
    <citation type="journal article" date="2007" name="Proc. Natl. Acad. Sci. U.S.A.">
        <title>Independent sorting-out of thousands of duplicated gene pairs in two yeast species descended from a whole-genome duplication.</title>
        <authorList>
            <person name="Scannell D.R."/>
            <person name="Frank A.C."/>
            <person name="Conant G.C."/>
            <person name="Byrne K.P."/>
            <person name="Woolfit M."/>
            <person name="Wolfe K.H."/>
        </authorList>
    </citation>
    <scope>NUCLEOTIDE SEQUENCE [LARGE SCALE GENOMIC DNA]</scope>
    <source>
        <strain evidence="8">ATCC 22028 / DSM 70294 / BCRC 21397 / CBS 2163 / NBRC 10782 / NRRL Y-8283 / UCD 57-17</strain>
    </source>
</reference>
<dbReference type="GO" id="GO:0005737">
    <property type="term" value="C:cytoplasm"/>
    <property type="evidence" value="ECO:0007669"/>
    <property type="project" value="EnsemblFungi"/>
</dbReference>
<dbReference type="GO" id="GO:0042802">
    <property type="term" value="F:identical protein binding"/>
    <property type="evidence" value="ECO:0007669"/>
    <property type="project" value="EnsemblFungi"/>
</dbReference>
<feature type="repeat" description="WD" evidence="5">
    <location>
        <begin position="75"/>
        <end position="108"/>
    </location>
</feature>
<dbReference type="InterPro" id="IPR001680">
    <property type="entry name" value="WD40_rpt"/>
</dbReference>
<dbReference type="GO" id="GO:0034399">
    <property type="term" value="C:nuclear periphery"/>
    <property type="evidence" value="ECO:0007669"/>
    <property type="project" value="EnsemblFungi"/>
</dbReference>
<organism evidence="8">
    <name type="scientific">Vanderwaltozyma polyspora (strain ATCC 22028 / DSM 70294 / BCRC 21397 / CBS 2163 / NBRC 10782 / NRRL Y-8283 / UCD 57-17)</name>
    <name type="common">Kluyveromyces polysporus</name>
    <dbReference type="NCBI Taxonomy" id="436907"/>
    <lineage>
        <taxon>Eukaryota</taxon>
        <taxon>Fungi</taxon>
        <taxon>Dikarya</taxon>
        <taxon>Ascomycota</taxon>
        <taxon>Saccharomycotina</taxon>
        <taxon>Saccharomycetes</taxon>
        <taxon>Saccharomycetales</taxon>
        <taxon>Saccharomycetaceae</taxon>
        <taxon>Vanderwaltozyma</taxon>
    </lineage>
</organism>
<gene>
    <name evidence="7" type="ORF">Kpol_1027p5</name>
</gene>
<dbReference type="RefSeq" id="XP_001643289.1">
    <property type="nucleotide sequence ID" value="XM_001643239.1"/>
</dbReference>
<keyword evidence="3" id="KW-0479">Metal-binding</keyword>
<dbReference type="PANTHER" id="PTHR43270:SF8">
    <property type="entry name" value="DI- AND TRIPEPTIDASE DUG2-RELATED"/>
    <property type="match status" value="1"/>
</dbReference>
<dbReference type="Proteomes" id="UP000000267">
    <property type="component" value="Unassembled WGS sequence"/>
</dbReference>